<organism>
    <name type="scientific">Serpula lacrymans var. lacrymans (strain S7.9)</name>
    <name type="common">Dry rot fungus</name>
    <dbReference type="NCBI Taxonomy" id="578457"/>
    <lineage>
        <taxon>Eukaryota</taxon>
        <taxon>Fungi</taxon>
        <taxon>Dikarya</taxon>
        <taxon>Basidiomycota</taxon>
        <taxon>Agaricomycotina</taxon>
        <taxon>Agaricomycetes</taxon>
        <taxon>Agaricomycetidae</taxon>
        <taxon>Boletales</taxon>
        <taxon>Coniophorineae</taxon>
        <taxon>Serpulaceae</taxon>
        <taxon>Serpula</taxon>
    </lineage>
</organism>
<dbReference type="EMBL" id="GL945443">
    <property type="protein sequence ID" value="EGO19437.1"/>
    <property type="molecule type" value="Genomic_DNA"/>
</dbReference>
<gene>
    <name evidence="2" type="ORF">SERLADRAFT_401729</name>
</gene>
<reference evidence="2" key="1">
    <citation type="submission" date="2011-04" db="EMBL/GenBank/DDBJ databases">
        <title>Evolution of plant cell wall degrading machinery underlies the functional diversity of forest fungi.</title>
        <authorList>
            <consortium name="US DOE Joint Genome Institute (JGI-PGF)"/>
            <person name="Eastwood D.C."/>
            <person name="Floudas D."/>
            <person name="Binder M."/>
            <person name="Majcherczyk A."/>
            <person name="Schneider P."/>
            <person name="Aerts A."/>
            <person name="Asiegbu F.O."/>
            <person name="Baker S.E."/>
            <person name="Barry K."/>
            <person name="Bendiksby M."/>
            <person name="Blumentritt M."/>
            <person name="Coutinho P.M."/>
            <person name="Cullen D."/>
            <person name="Cullen D."/>
            <person name="Gathman A."/>
            <person name="Goodell B."/>
            <person name="Henrissat B."/>
            <person name="Ihrmark K."/>
            <person name="Kauserud H."/>
            <person name="Kohler A."/>
            <person name="LaButti K."/>
            <person name="Lapidus A."/>
            <person name="Lavin J.L."/>
            <person name="Lee Y.-H."/>
            <person name="Lindquist E."/>
            <person name="Lilly W."/>
            <person name="Lucas S."/>
            <person name="Morin E."/>
            <person name="Murat C."/>
            <person name="Oguiza J.A."/>
            <person name="Park J."/>
            <person name="Pisabarro A.G."/>
            <person name="Riley R."/>
            <person name="Rosling A."/>
            <person name="Salamov A."/>
            <person name="Schmidt O."/>
            <person name="Schmutz J."/>
            <person name="Skrede I."/>
            <person name="Stenlid J."/>
            <person name="Wiebenga A."/>
            <person name="Xie X."/>
            <person name="Kues U."/>
            <person name="Hibbett D.S."/>
            <person name="Hoffmeister D."/>
            <person name="Hogberg N."/>
            <person name="Martin F."/>
            <person name="Grigoriev I.V."/>
            <person name="Watkinson S.C."/>
        </authorList>
    </citation>
    <scope>NUCLEOTIDE SEQUENCE</scope>
    <source>
        <strain evidence="2">S7.9</strain>
    </source>
</reference>
<name>F8PAZ7_SERL9</name>
<feature type="domain" description="Tudor-knot" evidence="1">
    <location>
        <begin position="11"/>
        <end position="58"/>
    </location>
</feature>
<evidence type="ECO:0000259" key="1">
    <source>
        <dbReference type="Pfam" id="PF11717"/>
    </source>
</evidence>
<dbReference type="AlphaFoldDB" id="F8PAZ7"/>
<dbReference type="SUPFAM" id="SSF54160">
    <property type="entry name" value="Chromo domain-like"/>
    <property type="match status" value="1"/>
</dbReference>
<dbReference type="InterPro" id="IPR016197">
    <property type="entry name" value="Chromo-like_dom_sf"/>
</dbReference>
<protein>
    <recommendedName>
        <fullName evidence="1">Tudor-knot domain-containing protein</fullName>
    </recommendedName>
</protein>
<dbReference type="KEGG" id="sla:SERLADRAFT_401729"/>
<dbReference type="Gene3D" id="2.30.30.140">
    <property type="match status" value="1"/>
</dbReference>
<dbReference type="OrthoDB" id="3222411at2759"/>
<sequence length="73" mass="8341">MVPPLSRDASREVYVTQKNGIDHITTILQRRADGHVYVHYENTDKRLDEWVPESELKLVSEEGVGSEHAHAVM</sequence>
<dbReference type="Proteomes" id="UP000008064">
    <property type="component" value="Unassembled WGS sequence"/>
</dbReference>
<dbReference type="Pfam" id="PF11717">
    <property type="entry name" value="Tudor-knot"/>
    <property type="match status" value="1"/>
</dbReference>
<feature type="non-terminal residue" evidence="2">
    <location>
        <position position="73"/>
    </location>
</feature>
<dbReference type="InterPro" id="IPR025995">
    <property type="entry name" value="Tudor-knot"/>
</dbReference>
<dbReference type="RefSeq" id="XP_007323570.1">
    <property type="nucleotide sequence ID" value="XM_007323508.1"/>
</dbReference>
<accession>F8PAZ7</accession>
<dbReference type="HOGENOM" id="CLU_2711777_0_0_1"/>
<dbReference type="GeneID" id="18812118"/>
<evidence type="ECO:0000313" key="2">
    <source>
        <dbReference type="EMBL" id="EGO19437.1"/>
    </source>
</evidence>
<proteinExistence type="predicted"/>